<feature type="compositionally biased region" description="Polar residues" evidence="1">
    <location>
        <begin position="1"/>
        <end position="15"/>
    </location>
</feature>
<comment type="caution">
    <text evidence="2">The sequence shown here is derived from an EMBL/GenBank/DDBJ whole genome shotgun (WGS) entry which is preliminary data.</text>
</comment>
<feature type="compositionally biased region" description="Basic and acidic residues" evidence="1">
    <location>
        <begin position="27"/>
        <end position="55"/>
    </location>
</feature>
<dbReference type="EMBL" id="CATQJA010002600">
    <property type="protein sequence ID" value="CAJ0572535.1"/>
    <property type="molecule type" value="Genomic_DNA"/>
</dbReference>
<dbReference type="InterPro" id="IPR018792">
    <property type="entry name" value="NUPR1-like"/>
</dbReference>
<dbReference type="Pfam" id="PF10195">
    <property type="entry name" value="Phospho_p8"/>
    <property type="match status" value="1"/>
</dbReference>
<protein>
    <submittedName>
        <fullName evidence="2">Uncharacterized protein</fullName>
    </submittedName>
</protein>
<gene>
    <name evidence="2" type="ORF">MSPICULIGERA_LOCUS10919</name>
</gene>
<keyword evidence="3" id="KW-1185">Reference proteome</keyword>
<name>A0AA36CPB9_9BILA</name>
<proteinExistence type="predicted"/>
<reference evidence="2" key="1">
    <citation type="submission" date="2023-06" db="EMBL/GenBank/DDBJ databases">
        <authorList>
            <person name="Delattre M."/>
        </authorList>
    </citation>
    <scope>NUCLEOTIDE SEQUENCE</scope>
    <source>
        <strain evidence="2">AF72</strain>
    </source>
</reference>
<evidence type="ECO:0000256" key="1">
    <source>
        <dbReference type="SAM" id="MobiDB-lite"/>
    </source>
</evidence>
<evidence type="ECO:0000313" key="3">
    <source>
        <dbReference type="Proteomes" id="UP001177023"/>
    </source>
</evidence>
<feature type="non-terminal residue" evidence="2">
    <location>
        <position position="74"/>
    </location>
</feature>
<sequence length="74" mass="8308">MRLDASQPQAMSSAEQLAAEFEQDGGPDVHEVKGEKRTKNERAGHKHTNPDDTRKFVQNAMNGEQKRHEAPPKN</sequence>
<feature type="compositionally biased region" description="Basic and acidic residues" evidence="1">
    <location>
        <begin position="64"/>
        <end position="74"/>
    </location>
</feature>
<evidence type="ECO:0000313" key="2">
    <source>
        <dbReference type="EMBL" id="CAJ0572535.1"/>
    </source>
</evidence>
<dbReference type="Proteomes" id="UP001177023">
    <property type="component" value="Unassembled WGS sequence"/>
</dbReference>
<organism evidence="2 3">
    <name type="scientific">Mesorhabditis spiculigera</name>
    <dbReference type="NCBI Taxonomy" id="96644"/>
    <lineage>
        <taxon>Eukaryota</taxon>
        <taxon>Metazoa</taxon>
        <taxon>Ecdysozoa</taxon>
        <taxon>Nematoda</taxon>
        <taxon>Chromadorea</taxon>
        <taxon>Rhabditida</taxon>
        <taxon>Rhabditina</taxon>
        <taxon>Rhabditomorpha</taxon>
        <taxon>Rhabditoidea</taxon>
        <taxon>Rhabditidae</taxon>
        <taxon>Mesorhabditinae</taxon>
        <taxon>Mesorhabditis</taxon>
    </lineage>
</organism>
<feature type="region of interest" description="Disordered" evidence="1">
    <location>
        <begin position="1"/>
        <end position="74"/>
    </location>
</feature>
<accession>A0AA36CPB9</accession>
<dbReference type="AlphaFoldDB" id="A0AA36CPB9"/>